<dbReference type="InterPro" id="IPR011256">
    <property type="entry name" value="Reg_factor_effector_dom_sf"/>
</dbReference>
<protein>
    <submittedName>
        <fullName evidence="2">GyrI-like domain-containing protein</fullName>
    </submittedName>
</protein>
<dbReference type="SMART" id="SM00871">
    <property type="entry name" value="AraC_E_bind"/>
    <property type="match status" value="1"/>
</dbReference>
<dbReference type="SUPFAM" id="SSF55136">
    <property type="entry name" value="Probable bacterial effector-binding domain"/>
    <property type="match status" value="1"/>
</dbReference>
<accession>A0ABZ2L2Z0</accession>
<evidence type="ECO:0000313" key="2">
    <source>
        <dbReference type="EMBL" id="WXB05117.1"/>
    </source>
</evidence>
<gene>
    <name evidence="2" type="ORF">LVJ94_50515</name>
</gene>
<dbReference type="InterPro" id="IPR053182">
    <property type="entry name" value="YobU-like_regulator"/>
</dbReference>
<evidence type="ECO:0000259" key="1">
    <source>
        <dbReference type="SMART" id="SM00871"/>
    </source>
</evidence>
<dbReference type="RefSeq" id="WP_394834759.1">
    <property type="nucleotide sequence ID" value="NZ_CP089929.1"/>
</dbReference>
<name>A0ABZ2L2Z0_9BACT</name>
<dbReference type="PANTHER" id="PTHR36444:SF2">
    <property type="entry name" value="TRANSCRIPTIONAL REGULATOR PROTEIN YOBU-RELATED"/>
    <property type="match status" value="1"/>
</dbReference>
<reference evidence="2" key="1">
    <citation type="submission" date="2021-12" db="EMBL/GenBank/DDBJ databases">
        <title>Discovery of the Pendulisporaceae a myxobacterial family with distinct sporulation behavior and unique specialized metabolism.</title>
        <authorList>
            <person name="Garcia R."/>
            <person name="Popoff A."/>
            <person name="Bader C.D."/>
            <person name="Loehr J."/>
            <person name="Walesch S."/>
            <person name="Walt C."/>
            <person name="Boldt J."/>
            <person name="Bunk B."/>
            <person name="Haeckl F.J.F.P.J."/>
            <person name="Gunesch A.P."/>
            <person name="Birkelbach J."/>
            <person name="Nuebel U."/>
            <person name="Pietschmann T."/>
            <person name="Bach T."/>
            <person name="Mueller R."/>
        </authorList>
    </citation>
    <scope>NUCLEOTIDE SEQUENCE</scope>
    <source>
        <strain evidence="2">MSr11367</strain>
    </source>
</reference>
<sequence>MKYAERDAFEVVGIEIRTTNADELSSRGKIPALWQRFFAEGLLEAIPHRKPGAPILAVYSNYENGIHGAYSLLLGTEVTSVDGLPEGFVARAVPKAKYAIFESNQGPTAHVVPDVWKRIWTWNEGARAFVADFEVYDERARDPANAIVDVFISIVAP</sequence>
<dbReference type="Pfam" id="PF14526">
    <property type="entry name" value="Cass2"/>
    <property type="match status" value="1"/>
</dbReference>
<dbReference type="InterPro" id="IPR010499">
    <property type="entry name" value="AraC_E-bd"/>
</dbReference>
<dbReference type="Gene3D" id="3.20.80.10">
    <property type="entry name" value="Regulatory factor, effector binding domain"/>
    <property type="match status" value="1"/>
</dbReference>
<evidence type="ECO:0000313" key="3">
    <source>
        <dbReference type="Proteomes" id="UP001374803"/>
    </source>
</evidence>
<dbReference type="Proteomes" id="UP001374803">
    <property type="component" value="Chromosome"/>
</dbReference>
<proteinExistence type="predicted"/>
<feature type="domain" description="AraC effector-binding" evidence="1">
    <location>
        <begin position="1"/>
        <end position="155"/>
    </location>
</feature>
<dbReference type="EMBL" id="CP089983">
    <property type="protein sequence ID" value="WXB05117.1"/>
    <property type="molecule type" value="Genomic_DNA"/>
</dbReference>
<organism evidence="2 3">
    <name type="scientific">Pendulispora rubella</name>
    <dbReference type="NCBI Taxonomy" id="2741070"/>
    <lineage>
        <taxon>Bacteria</taxon>
        <taxon>Pseudomonadati</taxon>
        <taxon>Myxococcota</taxon>
        <taxon>Myxococcia</taxon>
        <taxon>Myxococcales</taxon>
        <taxon>Sorangiineae</taxon>
        <taxon>Pendulisporaceae</taxon>
        <taxon>Pendulispora</taxon>
    </lineage>
</organism>
<dbReference type="InterPro" id="IPR029441">
    <property type="entry name" value="Cass2"/>
</dbReference>
<keyword evidence="3" id="KW-1185">Reference proteome</keyword>
<dbReference type="PANTHER" id="PTHR36444">
    <property type="entry name" value="TRANSCRIPTIONAL REGULATOR PROTEIN YOBU-RELATED"/>
    <property type="match status" value="1"/>
</dbReference>